<proteinExistence type="predicted"/>
<feature type="compositionally biased region" description="Low complexity" evidence="8">
    <location>
        <begin position="117"/>
        <end position="215"/>
    </location>
</feature>
<dbReference type="PANTHER" id="PTHR14009:SF1">
    <property type="entry name" value="MITOCHONDRIAL PROTON_CALCIUM EXCHANGER PROTEIN"/>
    <property type="match status" value="1"/>
</dbReference>
<organism evidence="10 11">
    <name type="scientific">Tilletia walkeri</name>
    <dbReference type="NCBI Taxonomy" id="117179"/>
    <lineage>
        <taxon>Eukaryota</taxon>
        <taxon>Fungi</taxon>
        <taxon>Dikarya</taxon>
        <taxon>Basidiomycota</taxon>
        <taxon>Ustilaginomycotina</taxon>
        <taxon>Exobasidiomycetes</taxon>
        <taxon>Tilletiales</taxon>
        <taxon>Tilletiaceae</taxon>
        <taxon>Tilletia</taxon>
    </lineage>
</organism>
<evidence type="ECO:0000256" key="4">
    <source>
        <dbReference type="ARBA" id="ARBA00022989"/>
    </source>
</evidence>
<reference evidence="10" key="1">
    <citation type="submission" date="2016-04" db="EMBL/GenBank/DDBJ databases">
        <authorList>
            <person name="Nguyen H.D."/>
            <person name="Samba Siva P."/>
            <person name="Cullis J."/>
            <person name="Levesque C.A."/>
            <person name="Hambleton S."/>
        </authorList>
    </citation>
    <scope>NUCLEOTIDE SEQUENCE</scope>
    <source>
        <strain evidence="10">DAOMC 236422</strain>
    </source>
</reference>
<keyword evidence="3" id="KW-0999">Mitochondrion inner membrane</keyword>
<keyword evidence="2" id="KW-0812">Transmembrane</keyword>
<evidence type="ECO:0000256" key="5">
    <source>
        <dbReference type="ARBA" id="ARBA00023128"/>
    </source>
</evidence>
<feature type="compositionally biased region" description="Low complexity" evidence="8">
    <location>
        <begin position="549"/>
        <end position="569"/>
    </location>
</feature>
<gene>
    <name evidence="10" type="ORF">A4X09_0g3245</name>
</gene>
<name>A0A8X7N8D1_9BASI</name>
<keyword evidence="11" id="KW-1185">Reference proteome</keyword>
<feature type="compositionally biased region" description="Polar residues" evidence="8">
    <location>
        <begin position="68"/>
        <end position="95"/>
    </location>
</feature>
<evidence type="ECO:0000256" key="3">
    <source>
        <dbReference type="ARBA" id="ARBA00022792"/>
    </source>
</evidence>
<keyword evidence="5 7" id="KW-0496">Mitochondrion</keyword>
<dbReference type="GO" id="GO:0043022">
    <property type="term" value="F:ribosome binding"/>
    <property type="evidence" value="ECO:0007669"/>
    <property type="project" value="InterPro"/>
</dbReference>
<dbReference type="Pfam" id="PF07766">
    <property type="entry name" value="LETM1_RBD"/>
    <property type="match status" value="1"/>
</dbReference>
<dbReference type="PANTHER" id="PTHR14009">
    <property type="entry name" value="LEUCINE ZIPPER-EF-HAND CONTAINING TRANSMEMBRANE PROTEIN"/>
    <property type="match status" value="1"/>
</dbReference>
<comment type="subcellular location">
    <subcellularLocation>
        <location evidence="1">Mitochondrion inner membrane</location>
        <topology evidence="1">Single-pass membrane protein</topology>
    </subcellularLocation>
</comment>
<evidence type="ECO:0000256" key="7">
    <source>
        <dbReference type="PROSITE-ProRule" id="PRU01094"/>
    </source>
</evidence>
<protein>
    <recommendedName>
        <fullName evidence="9">Letm1 RBD domain-containing protein</fullName>
    </recommendedName>
</protein>
<evidence type="ECO:0000313" key="11">
    <source>
        <dbReference type="Proteomes" id="UP000078113"/>
    </source>
</evidence>
<sequence>MLRHSASQQMQLAARRMQARPAALAVRRCSPACASSTDINSIVSARSFTIAASAAGTTRRSTAASSANLHTSAARFSQETSSRSAHQQHSDNGAQRANEPPLPPPSAPPPKVMRSLAAASPAPSSSKTAKPTPRASPSSSTSIPSAPGSGASVTSGTSSSSPSSASPTTTASAASKIGTTPQSSSVQSSPSAPVTSGASSSVPAESTSTPTTPATPAKRITLLQRAKGAYETLKFLFLFYLNGVKQIFRNRTRVLEVQARVKEGGRALSREEYQLIKYHNSDMRKLPLFLAIVLILEEVLPLVVIYAPGLLPSTCILPSQIAKIREKDEVRRSAAVLRLRAKEGGLTVGQGAEGAAATWEDEAKRVVSALDAVALKDLSVTFKLPTWGGSTLQRGRLTSHLIYLRSDDALMAGSGSESGNAVADEVPQDVEGLERACSERGLRASGVDSLTMSEALRNWLSITEPSHASKPSVLDVLALPLKLYDVSTPHALSNSTPVASSASEGGVLSEAKAVAREVVAAEREIVEREKRVEEEVRRKEAEQKQSDQSPATASNATPTAATTSSSARP</sequence>
<evidence type="ECO:0000259" key="9">
    <source>
        <dbReference type="PROSITE" id="PS51758"/>
    </source>
</evidence>
<dbReference type="GO" id="GO:0030003">
    <property type="term" value="P:intracellular monoatomic cation homeostasis"/>
    <property type="evidence" value="ECO:0007669"/>
    <property type="project" value="TreeGrafter"/>
</dbReference>
<comment type="caution">
    <text evidence="10">The sequence shown here is derived from an EMBL/GenBank/DDBJ whole genome shotgun (WGS) entry which is preliminary data.</text>
</comment>
<dbReference type="InterPro" id="IPR044202">
    <property type="entry name" value="LETM1/MDM38-like"/>
</dbReference>
<keyword evidence="4" id="KW-1133">Transmembrane helix</keyword>
<keyword evidence="6" id="KW-0472">Membrane</keyword>
<dbReference type="EMBL" id="LWDG02000111">
    <property type="protein sequence ID" value="KAE8269086.1"/>
    <property type="molecule type" value="Genomic_DNA"/>
</dbReference>
<feature type="region of interest" description="Disordered" evidence="8">
    <location>
        <begin position="522"/>
        <end position="569"/>
    </location>
</feature>
<dbReference type="InterPro" id="IPR033122">
    <property type="entry name" value="LETM1-like_RBD"/>
</dbReference>
<feature type="domain" description="Letm1 RBD" evidence="9">
    <location>
        <begin position="298"/>
        <end position="565"/>
    </location>
</feature>
<accession>A0A8X7N8D1</accession>
<dbReference type="Proteomes" id="UP000078113">
    <property type="component" value="Unassembled WGS sequence"/>
</dbReference>
<feature type="region of interest" description="Disordered" evidence="8">
    <location>
        <begin position="56"/>
        <end position="215"/>
    </location>
</feature>
<feature type="compositionally biased region" description="Pro residues" evidence="8">
    <location>
        <begin position="100"/>
        <end position="111"/>
    </location>
</feature>
<feature type="compositionally biased region" description="Basic and acidic residues" evidence="8">
    <location>
        <begin position="522"/>
        <end position="545"/>
    </location>
</feature>
<feature type="compositionally biased region" description="Low complexity" evidence="8">
    <location>
        <begin position="56"/>
        <end position="67"/>
    </location>
</feature>
<evidence type="ECO:0000313" key="10">
    <source>
        <dbReference type="EMBL" id="KAE8269086.1"/>
    </source>
</evidence>
<evidence type="ECO:0000256" key="2">
    <source>
        <dbReference type="ARBA" id="ARBA00022692"/>
    </source>
</evidence>
<reference evidence="10" key="2">
    <citation type="journal article" date="2019" name="IMA Fungus">
        <title>Genome sequencing and comparison of five Tilletia species to identify candidate genes for the detection of regulated species infecting wheat.</title>
        <authorList>
            <person name="Nguyen H.D.T."/>
            <person name="Sultana T."/>
            <person name="Kesanakurti P."/>
            <person name="Hambleton S."/>
        </authorList>
    </citation>
    <scope>NUCLEOTIDE SEQUENCE</scope>
    <source>
        <strain evidence="10">DAOMC 236422</strain>
    </source>
</reference>
<dbReference type="AlphaFoldDB" id="A0A8X7N8D1"/>
<dbReference type="GO" id="GO:0005743">
    <property type="term" value="C:mitochondrial inner membrane"/>
    <property type="evidence" value="ECO:0007669"/>
    <property type="project" value="UniProtKB-SubCell"/>
</dbReference>
<evidence type="ECO:0000256" key="1">
    <source>
        <dbReference type="ARBA" id="ARBA00004434"/>
    </source>
</evidence>
<dbReference type="PROSITE" id="PS51758">
    <property type="entry name" value="LETM1_RBD"/>
    <property type="match status" value="1"/>
</dbReference>
<evidence type="ECO:0000256" key="8">
    <source>
        <dbReference type="SAM" id="MobiDB-lite"/>
    </source>
</evidence>
<evidence type="ECO:0000256" key="6">
    <source>
        <dbReference type="ARBA" id="ARBA00023136"/>
    </source>
</evidence>